<feature type="domain" description="TcaA 4th" evidence="4">
    <location>
        <begin position="233"/>
        <end position="295"/>
    </location>
</feature>
<keyword evidence="2" id="KW-1133">Transmembrane helix</keyword>
<name>A0A7X2S859_9BACI</name>
<dbReference type="Pfam" id="PF22813">
    <property type="entry name" value="TcaA_2nd"/>
    <property type="match status" value="1"/>
</dbReference>
<dbReference type="Pfam" id="PF22820">
    <property type="entry name" value="TcaA_3rd_4th"/>
    <property type="match status" value="2"/>
</dbReference>
<organism evidence="5 6">
    <name type="scientific">Metabacillus mangrovi</name>
    <dbReference type="NCBI Taxonomy" id="1491830"/>
    <lineage>
        <taxon>Bacteria</taxon>
        <taxon>Bacillati</taxon>
        <taxon>Bacillota</taxon>
        <taxon>Bacilli</taxon>
        <taxon>Bacillales</taxon>
        <taxon>Bacillaceae</taxon>
        <taxon>Metabacillus</taxon>
    </lineage>
</organism>
<evidence type="ECO:0000313" key="5">
    <source>
        <dbReference type="EMBL" id="MTH54561.1"/>
    </source>
</evidence>
<evidence type="ECO:0000259" key="4">
    <source>
        <dbReference type="Pfam" id="PF22820"/>
    </source>
</evidence>
<keyword evidence="1" id="KW-0175">Coiled coil</keyword>
<evidence type="ECO:0008006" key="7">
    <source>
        <dbReference type="Google" id="ProtNLM"/>
    </source>
</evidence>
<comment type="caution">
    <text evidence="5">The sequence shown here is derived from an EMBL/GenBank/DDBJ whole genome shotgun (WGS) entry which is preliminary data.</text>
</comment>
<proteinExistence type="predicted"/>
<dbReference type="GO" id="GO:0005886">
    <property type="term" value="C:plasma membrane"/>
    <property type="evidence" value="ECO:0007669"/>
    <property type="project" value="UniProtKB-SubCell"/>
</dbReference>
<evidence type="ECO:0000256" key="2">
    <source>
        <dbReference type="SAM" id="Phobius"/>
    </source>
</evidence>
<dbReference type="PANTHER" id="PTHR40038:SF1">
    <property type="entry name" value="MEMBRANE-ASSOCIATED PROTEIN TCAA"/>
    <property type="match status" value="1"/>
</dbReference>
<sequence>MNNCHQCHAELEKGKPFCTNCGAEVQGKKQRSNKKKRAAWLLGGSGILLLIVLAGGYWYGKERNNPVKLAKQFEQAVSSKDSEDVASILKVTEKQAKWMLNEETQGLDFMKEEMDQLMQQADDADAGNPSYQEQAFSIKASGKEWFLFDTYTIKAEPVYIRVSANKDIQVAINGEKQGTLKEEEEKTFGPFLPGSHTIQAIYKGAYAELKEEQKLNSFEAKEETLSAEFDMTGNQVYLSSNNEDAELYLNGKNTGLKISQASPFGPVAVDGSAKLQAVSGSQKSNIETVTAAEEDIELLFDEDKMAVGSADAEKMVIRNTVENHYSLISKGHYQAAYDLLSSARQTKNKFANWSAGLKNNFKNEITYMEITEVSPEKAVVSFTLDSYDTQEDGFTKVQTWGGKWHLLFEGGWKLDNPEIKKLGSRIE</sequence>
<keyword evidence="2" id="KW-0812">Transmembrane</keyword>
<feature type="domain" description="TcaA 4th" evidence="4">
    <location>
        <begin position="158"/>
        <end position="217"/>
    </location>
</feature>
<reference evidence="5 6" key="1">
    <citation type="journal article" date="2017" name="Int. J. Syst. Evol. Microbiol.">
        <title>Bacillus mangrovi sp. nov., isolated from a sediment sample from a mangrove forest.</title>
        <authorList>
            <person name="Gupta V."/>
            <person name="Singh P.K."/>
            <person name="Korpole S."/>
            <person name="Tanuku N.R.S."/>
            <person name="Pinnaka A.K."/>
        </authorList>
    </citation>
    <scope>NUCLEOTIDE SEQUENCE [LARGE SCALE GENOMIC DNA]</scope>
    <source>
        <strain evidence="5 6">KCTC 33872</strain>
    </source>
</reference>
<keyword evidence="2" id="KW-0472">Membrane</keyword>
<keyword evidence="6" id="KW-1185">Reference proteome</keyword>
<dbReference type="PANTHER" id="PTHR40038">
    <property type="entry name" value="MEMBRANE-ASSOCIATED PROTEIN TCAA"/>
    <property type="match status" value="1"/>
</dbReference>
<accession>A0A7X2S859</accession>
<dbReference type="AlphaFoldDB" id="A0A7X2S859"/>
<feature type="transmembrane region" description="Helical" evidence="2">
    <location>
        <begin position="38"/>
        <end position="59"/>
    </location>
</feature>
<feature type="coiled-coil region" evidence="1">
    <location>
        <begin position="100"/>
        <end position="127"/>
    </location>
</feature>
<evidence type="ECO:0000259" key="3">
    <source>
        <dbReference type="Pfam" id="PF22813"/>
    </source>
</evidence>
<dbReference type="Proteomes" id="UP000434639">
    <property type="component" value="Unassembled WGS sequence"/>
</dbReference>
<dbReference type="EMBL" id="WMIB01000015">
    <property type="protein sequence ID" value="MTH54561.1"/>
    <property type="molecule type" value="Genomic_DNA"/>
</dbReference>
<gene>
    <name evidence="5" type="ORF">GKZ89_14245</name>
</gene>
<protein>
    <recommendedName>
        <fullName evidence="7">Zinc-ribbon domain-containing protein</fullName>
    </recommendedName>
</protein>
<evidence type="ECO:0000313" key="6">
    <source>
        <dbReference type="Proteomes" id="UP000434639"/>
    </source>
</evidence>
<feature type="domain" description="TcaA second" evidence="3">
    <location>
        <begin position="66"/>
        <end position="154"/>
    </location>
</feature>
<dbReference type="InterPro" id="IPR054529">
    <property type="entry name" value="TcaA_2nd"/>
</dbReference>
<dbReference type="OrthoDB" id="1682769at2"/>
<dbReference type="RefSeq" id="WP_155113072.1">
    <property type="nucleotide sequence ID" value="NZ_WMIB01000015.1"/>
</dbReference>
<dbReference type="InterPro" id="IPR054530">
    <property type="entry name" value="TcaA_4th"/>
</dbReference>
<evidence type="ECO:0000256" key="1">
    <source>
        <dbReference type="SAM" id="Coils"/>
    </source>
</evidence>